<dbReference type="GO" id="GO:0003677">
    <property type="term" value="F:DNA binding"/>
    <property type="evidence" value="ECO:0007669"/>
    <property type="project" value="InterPro"/>
</dbReference>
<accession>A0A8E2D2I6</accession>
<dbReference type="RefSeq" id="WP_179398207.1">
    <property type="nucleotide sequence ID" value="NZ_JACCCY010000001.1"/>
</dbReference>
<evidence type="ECO:0000259" key="1">
    <source>
        <dbReference type="PROSITE" id="PS50943"/>
    </source>
</evidence>
<dbReference type="Proteomes" id="UP000574332">
    <property type="component" value="Unassembled WGS sequence"/>
</dbReference>
<evidence type="ECO:0000313" key="4">
    <source>
        <dbReference type="Proteomes" id="UP000574332"/>
    </source>
</evidence>
<dbReference type="InterPro" id="IPR010982">
    <property type="entry name" value="Lambda_DNA-bd_dom_sf"/>
</dbReference>
<sequence>MSERKVTNRIKVVLAEKGKTNRWLAERIAKNETTISRWCSNKAQPSVEVFGLIAEALDVDVRVLFNTTKE</sequence>
<dbReference type="SUPFAM" id="SSF47413">
    <property type="entry name" value="lambda repressor-like DNA-binding domains"/>
    <property type="match status" value="1"/>
</dbReference>
<protein>
    <submittedName>
        <fullName evidence="2">Transcriptional regulator with XRE-family HTH domain</fullName>
    </submittedName>
</protein>
<gene>
    <name evidence="2" type="ORF">F5613_000006</name>
    <name evidence="3" type="ORF">F5613_003154</name>
</gene>
<evidence type="ECO:0000313" key="2">
    <source>
        <dbReference type="EMBL" id="NYI47961.1"/>
    </source>
</evidence>
<organism evidence="2 4">
    <name type="scientific">Macellibacteroides fermentans</name>
    <dbReference type="NCBI Taxonomy" id="879969"/>
    <lineage>
        <taxon>Bacteria</taxon>
        <taxon>Pseudomonadati</taxon>
        <taxon>Bacteroidota</taxon>
        <taxon>Bacteroidia</taxon>
        <taxon>Bacteroidales</taxon>
        <taxon>Porphyromonadaceae</taxon>
        <taxon>Macellibacteroides</taxon>
    </lineage>
</organism>
<dbReference type="Pfam" id="PF01381">
    <property type="entry name" value="HTH_3"/>
    <property type="match status" value="1"/>
</dbReference>
<dbReference type="SMART" id="SM00530">
    <property type="entry name" value="HTH_XRE"/>
    <property type="match status" value="1"/>
</dbReference>
<dbReference type="Gene3D" id="1.10.260.40">
    <property type="entry name" value="lambda repressor-like DNA-binding domains"/>
    <property type="match status" value="1"/>
</dbReference>
<comment type="caution">
    <text evidence="2">The sequence shown here is derived from an EMBL/GenBank/DDBJ whole genome shotgun (WGS) entry which is preliminary data.</text>
</comment>
<dbReference type="PROSITE" id="PS50943">
    <property type="entry name" value="HTH_CROC1"/>
    <property type="match status" value="1"/>
</dbReference>
<reference evidence="2 4" key="1">
    <citation type="submission" date="2020-07" db="EMBL/GenBank/DDBJ databases">
        <title>Genomic Encyclopedia of Type Strains, Phase IV (KMG-IV): sequencing the most valuable type-strain genomes for metagenomic binning, comparative biology and taxonomic classification.</title>
        <authorList>
            <person name="Goeker M."/>
        </authorList>
    </citation>
    <scope>NUCLEOTIDE SEQUENCE [LARGE SCALE GENOMIC DNA]</scope>
    <source>
        <strain evidence="2 4">DSM 23697</strain>
    </source>
</reference>
<dbReference type="EMBL" id="JACCCY010000006">
    <property type="protein sequence ID" value="NYI50986.1"/>
    <property type="molecule type" value="Genomic_DNA"/>
</dbReference>
<dbReference type="EMBL" id="JACCCY010000001">
    <property type="protein sequence ID" value="NYI47961.1"/>
    <property type="molecule type" value="Genomic_DNA"/>
</dbReference>
<name>A0A8E2D2I6_9PORP</name>
<evidence type="ECO:0000313" key="3">
    <source>
        <dbReference type="EMBL" id="NYI50986.1"/>
    </source>
</evidence>
<proteinExistence type="predicted"/>
<keyword evidence="4" id="KW-1185">Reference proteome</keyword>
<dbReference type="AlphaFoldDB" id="A0A8E2D2I6"/>
<dbReference type="CDD" id="cd00093">
    <property type="entry name" value="HTH_XRE"/>
    <property type="match status" value="1"/>
</dbReference>
<dbReference type="InterPro" id="IPR001387">
    <property type="entry name" value="Cro/C1-type_HTH"/>
</dbReference>
<feature type="domain" description="HTH cro/C1-type" evidence="1">
    <location>
        <begin position="24"/>
        <end position="64"/>
    </location>
</feature>